<keyword evidence="2" id="KW-1185">Reference proteome</keyword>
<dbReference type="RefSeq" id="WP_012230059.1">
    <property type="nucleotide sequence ID" value="NZ_HG422565.1"/>
</dbReference>
<gene>
    <name evidence="1" type="ORF">BN381_70088</name>
</gene>
<evidence type="ECO:0000313" key="2">
    <source>
        <dbReference type="Proteomes" id="UP000018291"/>
    </source>
</evidence>
<protein>
    <submittedName>
        <fullName evidence="1">Uncharacterized protein</fullName>
    </submittedName>
</protein>
<organism evidence="1 2">
    <name type="scientific">Candidatus Neomicrothrix parvicella RN1</name>
    <dbReference type="NCBI Taxonomy" id="1229780"/>
    <lineage>
        <taxon>Bacteria</taxon>
        <taxon>Bacillati</taxon>
        <taxon>Actinomycetota</taxon>
        <taxon>Acidimicrobiia</taxon>
        <taxon>Acidimicrobiales</taxon>
        <taxon>Microthrixaceae</taxon>
        <taxon>Candidatus Neomicrothrix</taxon>
    </lineage>
</organism>
<dbReference type="HOGENOM" id="CLU_203063_0_0_11"/>
<name>R4Z3A0_9ACTN</name>
<dbReference type="Proteomes" id="UP000018291">
    <property type="component" value="Unassembled WGS sequence"/>
</dbReference>
<sequence>MTATKTAPTPTPNTPLYPAGGYLADADGFLYEPTGQAVIIDGRHASIESTNAEARQYAERGFAPFTTRSA</sequence>
<proteinExistence type="predicted"/>
<comment type="caution">
    <text evidence="1">The sequence shown here is derived from an EMBL/GenBank/DDBJ whole genome shotgun (WGS) entry which is preliminary data.</text>
</comment>
<dbReference type="AlphaFoldDB" id="R4Z3A0"/>
<evidence type="ECO:0000313" key="1">
    <source>
        <dbReference type="EMBL" id="CCM65389.1"/>
    </source>
</evidence>
<reference evidence="1 2" key="1">
    <citation type="journal article" date="2013" name="ISME J.">
        <title>Metabolic model for the filamentous 'Candidatus Microthrix parvicella' based on genomic and metagenomic analyses.</title>
        <authorList>
            <person name="Jon McIlroy S."/>
            <person name="Kristiansen R."/>
            <person name="Albertsen M."/>
            <person name="Michael Karst S."/>
            <person name="Rossetti S."/>
            <person name="Lund Nielsen J."/>
            <person name="Tandoi V."/>
            <person name="James Seviour R."/>
            <person name="Nielsen P.H."/>
        </authorList>
    </citation>
    <scope>NUCLEOTIDE SEQUENCE [LARGE SCALE GENOMIC DNA]</scope>
    <source>
        <strain evidence="1 2">RN1</strain>
    </source>
</reference>
<dbReference type="EMBL" id="CANL01000067">
    <property type="protein sequence ID" value="CCM65389.1"/>
    <property type="molecule type" value="Genomic_DNA"/>
</dbReference>
<accession>R4Z3A0</accession>